<sequence length="374" mass="43837">MMLKKKLIEKDDYYEYSSSYIKKYIIIGFILFILAIIIFLSIYLPYNVVPSKSFMKSNTPTISGDNIMNERGVYYTGVFTNIPKSIPINDSMKETLYLYLFHDNHIVLWKLYKYGLKRYFSYNAFNLIDGDNQNFYLKEENKNFLDYYDNFVRAQFNRTNSQLNLEIPSLYNASINFETAITNFVESKLNFRFTNFSAAMINWKNNRGLYMANYYFGYPRGYLTVPGSENIINFTSSVLAVNTVGRIPSRYNHNMIVGLVYIPYSIKPVSVFIYDSKPESQNSKIVKFLYNNRWFVFDDFISHEYNDRTDFYSKESGFSFVYSIKSDEKLDSFGSFAKMNSRISCGLLTGYFTINGEQININGNAIKEFVHNVF</sequence>
<dbReference type="Proteomes" id="UP000310168">
    <property type="component" value="Unassembled WGS sequence"/>
</dbReference>
<evidence type="ECO:0000256" key="1">
    <source>
        <dbReference type="SAM" id="Phobius"/>
    </source>
</evidence>
<accession>A0ABY2TNU0</accession>
<proteinExistence type="predicted"/>
<feature type="transmembrane region" description="Helical" evidence="1">
    <location>
        <begin position="24"/>
        <end position="46"/>
    </location>
</feature>
<organism evidence="2 3">
    <name type="scientific">Brachyspira catarrhinii</name>
    <dbReference type="NCBI Taxonomy" id="2528966"/>
    <lineage>
        <taxon>Bacteria</taxon>
        <taxon>Pseudomonadati</taxon>
        <taxon>Spirochaetota</taxon>
        <taxon>Spirochaetia</taxon>
        <taxon>Brachyspirales</taxon>
        <taxon>Brachyspiraceae</taxon>
        <taxon>Brachyspira</taxon>
    </lineage>
</organism>
<keyword evidence="1" id="KW-1133">Transmembrane helix</keyword>
<reference evidence="2 3" key="1">
    <citation type="journal article" date="2019" name="Anaerobe">
        <title>Brachyspira catarrhinii sp. nov., an anaerobic intestinal spirochaete isolated from vervet monkeys may have been misidentified as Brachyspira aalborgi in previous studies.</title>
        <authorList>
            <person name="Phillips N.D."/>
            <person name="La T."/>
            <person name="Hampson D.J."/>
        </authorList>
    </citation>
    <scope>NUCLEOTIDE SEQUENCE [LARGE SCALE GENOMIC DNA]</scope>
    <source>
        <strain evidence="2 3">Z12</strain>
    </source>
</reference>
<evidence type="ECO:0000313" key="2">
    <source>
        <dbReference type="EMBL" id="TKZ30801.1"/>
    </source>
</evidence>
<evidence type="ECO:0000313" key="3">
    <source>
        <dbReference type="Proteomes" id="UP000310168"/>
    </source>
</evidence>
<dbReference type="EMBL" id="SJDU01000342">
    <property type="protein sequence ID" value="TKZ30801.1"/>
    <property type="molecule type" value="Genomic_DNA"/>
</dbReference>
<protein>
    <submittedName>
        <fullName evidence="2">Uncharacterized protein</fullName>
    </submittedName>
</protein>
<keyword evidence="1" id="KW-0812">Transmembrane</keyword>
<keyword evidence="1" id="KW-0472">Membrane</keyword>
<keyword evidence="3" id="KW-1185">Reference proteome</keyword>
<gene>
    <name evidence="2" type="ORF">EZH24_10270</name>
</gene>
<name>A0ABY2TNU0_9SPIR</name>
<comment type="caution">
    <text evidence="2">The sequence shown here is derived from an EMBL/GenBank/DDBJ whole genome shotgun (WGS) entry which is preliminary data.</text>
</comment>